<comment type="similarity">
    <text evidence="14">Belongs to the UbiA prenyltransferase family. Protoheme IX farnesyltransferase subfamily.</text>
</comment>
<dbReference type="Proteomes" id="UP000019678">
    <property type="component" value="Unassembled WGS sequence"/>
</dbReference>
<feature type="region of interest" description="Disordered" evidence="15">
    <location>
        <begin position="1"/>
        <end position="24"/>
    </location>
</feature>
<evidence type="ECO:0000256" key="9">
    <source>
        <dbReference type="ARBA" id="ARBA00023136"/>
    </source>
</evidence>
<dbReference type="GO" id="GO:0048034">
    <property type="term" value="P:heme O biosynthetic process"/>
    <property type="evidence" value="ECO:0007669"/>
    <property type="project" value="UniProtKB-UniRule"/>
</dbReference>
<keyword evidence="6 14" id="KW-0812">Transmembrane</keyword>
<dbReference type="NCBIfam" id="TIGR01473">
    <property type="entry name" value="cyoE_ctaB"/>
    <property type="match status" value="1"/>
</dbReference>
<feature type="transmembrane region" description="Helical" evidence="14">
    <location>
        <begin position="197"/>
        <end position="220"/>
    </location>
</feature>
<dbReference type="GO" id="GO:0008495">
    <property type="term" value="F:protoheme IX farnesyltransferase activity"/>
    <property type="evidence" value="ECO:0007669"/>
    <property type="project" value="UniProtKB-UniRule"/>
</dbReference>
<evidence type="ECO:0000256" key="14">
    <source>
        <dbReference type="HAMAP-Rule" id="MF_00154"/>
    </source>
</evidence>
<evidence type="ECO:0000256" key="10">
    <source>
        <dbReference type="ARBA" id="ARBA00030253"/>
    </source>
</evidence>
<feature type="transmembrane region" description="Helical" evidence="14">
    <location>
        <begin position="301"/>
        <end position="319"/>
    </location>
</feature>
<dbReference type="InterPro" id="IPR044878">
    <property type="entry name" value="UbiA_sf"/>
</dbReference>
<comment type="pathway">
    <text evidence="2 14">Porphyrin-containing compound metabolism; heme O biosynthesis; heme O from protoheme: step 1/1.</text>
</comment>
<proteinExistence type="inferred from homology"/>
<accession>A0A017TDS5</accession>
<keyword evidence="8 14" id="KW-0350">Heme biosynthesis</keyword>
<dbReference type="Pfam" id="PF01040">
    <property type="entry name" value="UbiA"/>
    <property type="match status" value="1"/>
</dbReference>
<evidence type="ECO:0000313" key="17">
    <source>
        <dbReference type="Proteomes" id="UP000019678"/>
    </source>
</evidence>
<evidence type="ECO:0000256" key="5">
    <source>
        <dbReference type="ARBA" id="ARBA00022679"/>
    </source>
</evidence>
<comment type="catalytic activity">
    <reaction evidence="13 14">
        <text>heme b + (2E,6E)-farnesyl diphosphate + H2O = Fe(II)-heme o + diphosphate</text>
        <dbReference type="Rhea" id="RHEA:28070"/>
        <dbReference type="ChEBI" id="CHEBI:15377"/>
        <dbReference type="ChEBI" id="CHEBI:33019"/>
        <dbReference type="ChEBI" id="CHEBI:60344"/>
        <dbReference type="ChEBI" id="CHEBI:60530"/>
        <dbReference type="ChEBI" id="CHEBI:175763"/>
        <dbReference type="EC" id="2.5.1.141"/>
    </reaction>
</comment>
<keyword evidence="17" id="KW-1185">Reference proteome</keyword>
<keyword evidence="9 14" id="KW-0472">Membrane</keyword>
<dbReference type="GO" id="GO:0005886">
    <property type="term" value="C:plasma membrane"/>
    <property type="evidence" value="ECO:0007669"/>
    <property type="project" value="UniProtKB-SubCell"/>
</dbReference>
<keyword evidence="7 14" id="KW-1133">Transmembrane helix</keyword>
<name>A0A017TDS5_9BACT</name>
<comment type="caution">
    <text evidence="16">The sequence shown here is derived from an EMBL/GenBank/DDBJ whole genome shotgun (WGS) entry which is preliminary data.</text>
</comment>
<gene>
    <name evidence="14" type="primary">ctaB</name>
    <name evidence="16" type="ORF">CAP_0157</name>
</gene>
<dbReference type="EMBL" id="ASRX01000010">
    <property type="protein sequence ID" value="EYF07404.1"/>
    <property type="molecule type" value="Genomic_DNA"/>
</dbReference>
<evidence type="ECO:0000313" key="16">
    <source>
        <dbReference type="EMBL" id="EYF07404.1"/>
    </source>
</evidence>
<feature type="transmembrane region" description="Helical" evidence="14">
    <location>
        <begin position="146"/>
        <end position="165"/>
    </location>
</feature>
<dbReference type="HAMAP" id="MF_00154">
    <property type="entry name" value="CyoE_CtaB"/>
    <property type="match status" value="1"/>
</dbReference>
<evidence type="ECO:0000256" key="6">
    <source>
        <dbReference type="ARBA" id="ARBA00022692"/>
    </source>
</evidence>
<dbReference type="InterPro" id="IPR006369">
    <property type="entry name" value="Protohaem_IX_farnesylTrfase"/>
</dbReference>
<evidence type="ECO:0000256" key="1">
    <source>
        <dbReference type="ARBA" id="ARBA00004651"/>
    </source>
</evidence>
<sequence>MSTAPVVTSSSAMNDAVPGDEDPRAPLGFSPAALPEMVSLTKPRVTVMVVATMLGGMWVASRFLREASGEVPGAGQLALALLGTVLVVSAANALNMYIERDTDRLMARTRNRPLAARRLAPEVALWFGIALSVVSVPLLFVAVNAATGALAALALVSYVLVYTPLKRRTSLALPIGAVPGAIPALLGWTAVTGRLDVPGMLIFGVMFLWQIPHFLAIATFRCEDYRHAGMRVLPVEKGDRTTRIHIVVYTALLVMVSALLSQFGVAGPVYLGAALALGAGFFALGAAGLRASAGLGWARRLFFGSMVYLVLLFAALMAGF</sequence>
<dbReference type="eggNOG" id="COG0109">
    <property type="taxonomic scope" value="Bacteria"/>
</dbReference>
<evidence type="ECO:0000256" key="7">
    <source>
        <dbReference type="ARBA" id="ARBA00022989"/>
    </source>
</evidence>
<evidence type="ECO:0000256" key="8">
    <source>
        <dbReference type="ARBA" id="ARBA00023133"/>
    </source>
</evidence>
<feature type="transmembrane region" description="Helical" evidence="14">
    <location>
        <begin position="172"/>
        <end position="191"/>
    </location>
</feature>
<dbReference type="InterPro" id="IPR030470">
    <property type="entry name" value="UbiA_prenylTrfase_CS"/>
</dbReference>
<evidence type="ECO:0000256" key="12">
    <source>
        <dbReference type="ARBA" id="ARBA00042475"/>
    </source>
</evidence>
<feature type="transmembrane region" description="Helical" evidence="14">
    <location>
        <begin position="119"/>
        <end position="140"/>
    </location>
</feature>
<comment type="subcellular location">
    <subcellularLocation>
        <location evidence="1 14">Cell membrane</location>
        <topology evidence="1 14">Multi-pass membrane protein</topology>
    </subcellularLocation>
</comment>
<dbReference type="PROSITE" id="PS00943">
    <property type="entry name" value="UBIA"/>
    <property type="match status" value="1"/>
</dbReference>
<reference evidence="16 17" key="1">
    <citation type="submission" date="2013-05" db="EMBL/GenBank/DDBJ databases">
        <title>Genome assembly of Chondromyces apiculatus DSM 436.</title>
        <authorList>
            <person name="Sharma G."/>
            <person name="Khatri I."/>
            <person name="Kaur C."/>
            <person name="Mayilraj S."/>
            <person name="Subramanian S."/>
        </authorList>
    </citation>
    <scope>NUCLEOTIDE SEQUENCE [LARGE SCALE GENOMIC DNA]</scope>
    <source>
        <strain evidence="16 17">DSM 436</strain>
    </source>
</reference>
<evidence type="ECO:0000256" key="11">
    <source>
        <dbReference type="ARBA" id="ARBA00040810"/>
    </source>
</evidence>
<feature type="transmembrane region" description="Helical" evidence="14">
    <location>
        <begin position="76"/>
        <end position="98"/>
    </location>
</feature>
<keyword evidence="4 14" id="KW-1003">Cell membrane</keyword>
<evidence type="ECO:0000256" key="15">
    <source>
        <dbReference type="SAM" id="MobiDB-lite"/>
    </source>
</evidence>
<dbReference type="Gene3D" id="1.10.357.140">
    <property type="entry name" value="UbiA prenyltransferase"/>
    <property type="match status" value="1"/>
</dbReference>
<dbReference type="PANTHER" id="PTHR43448">
    <property type="entry name" value="PROTOHEME IX FARNESYLTRANSFERASE, MITOCHONDRIAL"/>
    <property type="match status" value="1"/>
</dbReference>
<feature type="transmembrane region" description="Helical" evidence="14">
    <location>
        <begin position="241"/>
        <end position="263"/>
    </location>
</feature>
<feature type="transmembrane region" description="Helical" evidence="14">
    <location>
        <begin position="269"/>
        <end position="289"/>
    </location>
</feature>
<evidence type="ECO:0000256" key="3">
    <source>
        <dbReference type="ARBA" id="ARBA00012292"/>
    </source>
</evidence>
<feature type="compositionally biased region" description="Polar residues" evidence="15">
    <location>
        <begin position="1"/>
        <end position="13"/>
    </location>
</feature>
<comment type="miscellaneous">
    <text evidence="14">Carbon 2 of the heme B porphyrin ring is defined according to the Fischer nomenclature.</text>
</comment>
<organism evidence="16 17">
    <name type="scientific">Chondromyces apiculatus DSM 436</name>
    <dbReference type="NCBI Taxonomy" id="1192034"/>
    <lineage>
        <taxon>Bacteria</taxon>
        <taxon>Pseudomonadati</taxon>
        <taxon>Myxococcota</taxon>
        <taxon>Polyangia</taxon>
        <taxon>Polyangiales</taxon>
        <taxon>Polyangiaceae</taxon>
        <taxon>Chondromyces</taxon>
    </lineage>
</organism>
<keyword evidence="5 14" id="KW-0808">Transferase</keyword>
<dbReference type="AlphaFoldDB" id="A0A017TDS5"/>
<evidence type="ECO:0000256" key="13">
    <source>
        <dbReference type="ARBA" id="ARBA00047690"/>
    </source>
</evidence>
<evidence type="ECO:0000256" key="4">
    <source>
        <dbReference type="ARBA" id="ARBA00022475"/>
    </source>
</evidence>
<dbReference type="InterPro" id="IPR000537">
    <property type="entry name" value="UbiA_prenyltransferase"/>
</dbReference>
<dbReference type="STRING" id="1192034.CAP_0157"/>
<dbReference type="CDD" id="cd13957">
    <property type="entry name" value="PT_UbiA_Cox10"/>
    <property type="match status" value="1"/>
</dbReference>
<evidence type="ECO:0000256" key="2">
    <source>
        <dbReference type="ARBA" id="ARBA00004919"/>
    </source>
</evidence>
<dbReference type="EC" id="2.5.1.141" evidence="3 14"/>
<protein>
    <recommendedName>
        <fullName evidence="11 14">Protoheme IX farnesyltransferase</fullName>
        <ecNumber evidence="3 14">2.5.1.141</ecNumber>
    </recommendedName>
    <alternativeName>
        <fullName evidence="12 14">Heme B farnesyltransferase</fullName>
    </alternativeName>
    <alternativeName>
        <fullName evidence="10 14">Heme O synthase</fullName>
    </alternativeName>
</protein>
<dbReference type="PANTHER" id="PTHR43448:SF7">
    <property type="entry name" value="4-HYDROXYBENZOATE SOLANESYLTRANSFERASE"/>
    <property type="match status" value="1"/>
</dbReference>
<dbReference type="UniPathway" id="UPA00834">
    <property type="reaction ID" value="UER00712"/>
</dbReference>
<comment type="function">
    <text evidence="14">Converts heme B (protoheme IX) to heme O by substitution of the vinyl group on carbon 2 of heme B porphyrin ring with a hydroxyethyl farnesyl side group.</text>
</comment>
<feature type="transmembrane region" description="Helical" evidence="14">
    <location>
        <begin position="45"/>
        <end position="64"/>
    </location>
</feature>